<keyword evidence="12" id="KW-0675">Receptor</keyword>
<dbReference type="InterPro" id="IPR013783">
    <property type="entry name" value="Ig-like_fold"/>
</dbReference>
<comment type="subcellular location">
    <subcellularLocation>
        <location evidence="1">Secreted</location>
    </subcellularLocation>
</comment>
<dbReference type="Gene3D" id="2.60.40.10">
    <property type="entry name" value="Immunoglobulins"/>
    <property type="match status" value="1"/>
</dbReference>
<keyword evidence="5" id="KW-0964">Secreted</keyword>
<dbReference type="PANTHER" id="PTHR19944">
    <property type="entry name" value="MHC CLASS II-RELATED"/>
    <property type="match status" value="1"/>
</dbReference>
<dbReference type="InterPro" id="IPR003597">
    <property type="entry name" value="Ig_C1-set"/>
</dbReference>
<dbReference type="GO" id="GO:0042612">
    <property type="term" value="C:MHC class I protein complex"/>
    <property type="evidence" value="ECO:0007669"/>
    <property type="project" value="UniProtKB-KW"/>
</dbReference>
<feature type="compositionally biased region" description="Basic and acidic residues" evidence="8">
    <location>
        <begin position="193"/>
        <end position="202"/>
    </location>
</feature>
<dbReference type="InterPro" id="IPR000488">
    <property type="entry name" value="Death_dom"/>
</dbReference>
<dbReference type="SMART" id="SM00407">
    <property type="entry name" value="IGc1"/>
    <property type="match status" value="1"/>
</dbReference>
<dbReference type="PROSITE" id="PS50835">
    <property type="entry name" value="IG_LIKE"/>
    <property type="match status" value="1"/>
</dbReference>
<dbReference type="InterPro" id="IPR003006">
    <property type="entry name" value="Ig/MHC_CS"/>
</dbReference>
<evidence type="ECO:0000256" key="7">
    <source>
        <dbReference type="ARBA" id="ARBA00023319"/>
    </source>
</evidence>
<keyword evidence="13" id="KW-1185">Reference proteome</keyword>
<proteinExistence type="inferred from homology"/>
<evidence type="ECO:0000259" key="11">
    <source>
        <dbReference type="PROSITE" id="PS50835"/>
    </source>
</evidence>
<protein>
    <recommendedName>
        <fullName evidence="3">Beta-2-microglobulin</fullName>
    </recommendedName>
</protein>
<feature type="compositionally biased region" description="Polar residues" evidence="8">
    <location>
        <begin position="180"/>
        <end position="192"/>
    </location>
</feature>
<keyword evidence="12" id="KW-0418">Kinase</keyword>
<dbReference type="PROSITE" id="PS50011">
    <property type="entry name" value="PROTEIN_KINASE_DOM"/>
    <property type="match status" value="1"/>
</dbReference>
<dbReference type="InterPro" id="IPR000719">
    <property type="entry name" value="Prot_kinase_dom"/>
</dbReference>
<dbReference type="EMBL" id="VCAZ01000001">
    <property type="protein sequence ID" value="TSK13274.1"/>
    <property type="molecule type" value="Genomic_DNA"/>
</dbReference>
<evidence type="ECO:0000256" key="1">
    <source>
        <dbReference type="ARBA" id="ARBA00004613"/>
    </source>
</evidence>
<dbReference type="Proteomes" id="UP000319801">
    <property type="component" value="Unassembled WGS sequence"/>
</dbReference>
<dbReference type="InterPro" id="IPR036179">
    <property type="entry name" value="Ig-like_dom_sf"/>
</dbReference>
<dbReference type="GO" id="GO:0004672">
    <property type="term" value="F:protein kinase activity"/>
    <property type="evidence" value="ECO:0007669"/>
    <property type="project" value="InterPro"/>
</dbReference>
<dbReference type="SUPFAM" id="SSF48726">
    <property type="entry name" value="Immunoglobulin"/>
    <property type="match status" value="1"/>
</dbReference>
<dbReference type="GO" id="GO:0005524">
    <property type="term" value="F:ATP binding"/>
    <property type="evidence" value="ECO:0007669"/>
    <property type="project" value="InterPro"/>
</dbReference>
<dbReference type="Gene3D" id="1.10.510.10">
    <property type="entry name" value="Transferase(Phosphotransferase) domain 1"/>
    <property type="match status" value="1"/>
</dbReference>
<dbReference type="Pfam" id="PF00069">
    <property type="entry name" value="Pkinase"/>
    <property type="match status" value="1"/>
</dbReference>
<dbReference type="InterPro" id="IPR007110">
    <property type="entry name" value="Ig-like_dom"/>
</dbReference>
<sequence>MKLFTFFLFGILCISARAKESSPKVQVYSYGPGEFGKDNYLICHVSGFHPPDISIELLMDDVEIPGANQSDLAFEQGWMFYLTKSVPFKPQQGKEYICKVRHMQKTQTFVWPARILPSWLEVRCTEMHAAAGKSPTHELLWSWAQQNKTLADLMRVLEDMGHYRALEIFRSYDSYKDAPRSSSVQNISQPQNDKPRQDSDLNHECVFGEGKRKKAWLTYSEVKVGTRNFHQDLKIGGNAFAEVYKGKRGNENFVVKLFKQENKKSWKVLWERFRTEIEVLQFSDHPNILELWGGFSEDERYCLVYPFMPNGSLFHKLHNQVN</sequence>
<comment type="caution">
    <text evidence="12">The sequence shown here is derived from an EMBL/GenBank/DDBJ whole genome shotgun (WGS) entry which is preliminary data.</text>
</comment>
<dbReference type="AlphaFoldDB" id="A0A556THF2"/>
<keyword evidence="12" id="KW-0808">Transferase</keyword>
<evidence type="ECO:0000256" key="2">
    <source>
        <dbReference type="ARBA" id="ARBA00009564"/>
    </source>
</evidence>
<keyword evidence="9" id="KW-0732">Signal</keyword>
<dbReference type="InterPro" id="IPR011029">
    <property type="entry name" value="DEATH-like_dom_sf"/>
</dbReference>
<dbReference type="PANTHER" id="PTHR19944:SF62">
    <property type="entry name" value="BETA-2-MICROGLOBULIN"/>
    <property type="match status" value="1"/>
</dbReference>
<dbReference type="GO" id="GO:0002474">
    <property type="term" value="P:antigen processing and presentation of peptide antigen via MHC class I"/>
    <property type="evidence" value="ECO:0007669"/>
    <property type="project" value="UniProtKB-KW"/>
</dbReference>
<feature type="region of interest" description="Disordered" evidence="8">
    <location>
        <begin position="180"/>
        <end position="202"/>
    </location>
</feature>
<feature type="signal peptide" evidence="9">
    <location>
        <begin position="1"/>
        <end position="18"/>
    </location>
</feature>
<dbReference type="InterPro" id="IPR050160">
    <property type="entry name" value="MHC/Immunoglobulin"/>
</dbReference>
<dbReference type="PROSITE" id="PS00290">
    <property type="entry name" value="IG_MHC"/>
    <property type="match status" value="1"/>
</dbReference>
<dbReference type="OrthoDB" id="9949628at2759"/>
<evidence type="ECO:0000256" key="8">
    <source>
        <dbReference type="SAM" id="MobiDB-lite"/>
    </source>
</evidence>
<dbReference type="SUPFAM" id="SSF47986">
    <property type="entry name" value="DEATH domain"/>
    <property type="match status" value="1"/>
</dbReference>
<dbReference type="Pfam" id="PF07654">
    <property type="entry name" value="C1-set"/>
    <property type="match status" value="1"/>
</dbReference>
<dbReference type="InterPro" id="IPR011009">
    <property type="entry name" value="Kinase-like_dom_sf"/>
</dbReference>
<reference evidence="12 13" key="1">
    <citation type="journal article" date="2019" name="Genome Biol. Evol.">
        <title>Whole-Genome Sequencing of the Giant Devil Catfish, Bagarius yarrelli.</title>
        <authorList>
            <person name="Jiang W."/>
            <person name="Lv Y."/>
            <person name="Cheng L."/>
            <person name="Yang K."/>
            <person name="Chao B."/>
            <person name="Wang X."/>
            <person name="Li Y."/>
            <person name="Pan X."/>
            <person name="You X."/>
            <person name="Zhang Y."/>
            <person name="Yang J."/>
            <person name="Li J."/>
            <person name="Zhang X."/>
            <person name="Liu S."/>
            <person name="Sun C."/>
            <person name="Yang J."/>
            <person name="Shi Q."/>
        </authorList>
    </citation>
    <scope>NUCLEOTIDE SEQUENCE [LARGE SCALE GENOMIC DNA]</scope>
    <source>
        <strain evidence="12">JWS20170419001</strain>
        <tissue evidence="12">Muscle</tissue>
    </source>
</reference>
<evidence type="ECO:0000256" key="3">
    <source>
        <dbReference type="ARBA" id="ARBA00018767"/>
    </source>
</evidence>
<dbReference type="Pfam" id="PF00531">
    <property type="entry name" value="Death"/>
    <property type="match status" value="1"/>
</dbReference>
<feature type="chain" id="PRO_5021746735" description="Beta-2-microglobulin" evidence="9">
    <location>
        <begin position="19"/>
        <end position="322"/>
    </location>
</feature>
<evidence type="ECO:0000259" key="10">
    <source>
        <dbReference type="PROSITE" id="PS50011"/>
    </source>
</evidence>
<evidence type="ECO:0000256" key="4">
    <source>
        <dbReference type="ARBA" id="ARBA00022451"/>
    </source>
</evidence>
<dbReference type="GO" id="GO:0007165">
    <property type="term" value="P:signal transduction"/>
    <property type="evidence" value="ECO:0007669"/>
    <property type="project" value="InterPro"/>
</dbReference>
<organism evidence="12 13">
    <name type="scientific">Bagarius yarrelli</name>
    <name type="common">Goonch</name>
    <name type="synonym">Bagrus yarrelli</name>
    <dbReference type="NCBI Taxonomy" id="175774"/>
    <lineage>
        <taxon>Eukaryota</taxon>
        <taxon>Metazoa</taxon>
        <taxon>Chordata</taxon>
        <taxon>Craniata</taxon>
        <taxon>Vertebrata</taxon>
        <taxon>Euteleostomi</taxon>
        <taxon>Actinopterygii</taxon>
        <taxon>Neopterygii</taxon>
        <taxon>Teleostei</taxon>
        <taxon>Ostariophysi</taxon>
        <taxon>Siluriformes</taxon>
        <taxon>Sisoridae</taxon>
        <taxon>Sisorinae</taxon>
        <taxon>Bagarius</taxon>
    </lineage>
</organism>
<dbReference type="Gene3D" id="1.10.533.10">
    <property type="entry name" value="Death Domain, Fas"/>
    <property type="match status" value="1"/>
</dbReference>
<dbReference type="SUPFAM" id="SSF56112">
    <property type="entry name" value="Protein kinase-like (PK-like)"/>
    <property type="match status" value="1"/>
</dbReference>
<evidence type="ECO:0000256" key="5">
    <source>
        <dbReference type="ARBA" id="ARBA00022525"/>
    </source>
</evidence>
<gene>
    <name evidence="12" type="ORF">Baya_0148</name>
</gene>
<evidence type="ECO:0000256" key="6">
    <source>
        <dbReference type="ARBA" id="ARBA00022859"/>
    </source>
</evidence>
<evidence type="ECO:0000313" key="12">
    <source>
        <dbReference type="EMBL" id="TSK13274.1"/>
    </source>
</evidence>
<feature type="domain" description="Ig-like" evidence="11">
    <location>
        <begin position="23"/>
        <end position="110"/>
    </location>
</feature>
<comment type="similarity">
    <text evidence="2">Belongs to the beta-2-microglobulin family.</text>
</comment>
<evidence type="ECO:0000256" key="9">
    <source>
        <dbReference type="SAM" id="SignalP"/>
    </source>
</evidence>
<accession>A0A556THF2</accession>
<feature type="domain" description="Protein kinase" evidence="10">
    <location>
        <begin position="229"/>
        <end position="322"/>
    </location>
</feature>
<keyword evidence="6" id="KW-0391">Immunity</keyword>
<name>A0A556THF2_BAGYA</name>
<dbReference type="GO" id="GO:0005576">
    <property type="term" value="C:extracellular region"/>
    <property type="evidence" value="ECO:0007669"/>
    <property type="project" value="UniProtKB-SubCell"/>
</dbReference>
<keyword evidence="7" id="KW-0393">Immunoglobulin domain</keyword>
<evidence type="ECO:0000313" key="13">
    <source>
        <dbReference type="Proteomes" id="UP000319801"/>
    </source>
</evidence>
<keyword evidence="4" id="KW-0490">MHC I</keyword>